<evidence type="ECO:0000313" key="2">
    <source>
        <dbReference type="EMBL" id="JAE12566.1"/>
    </source>
</evidence>
<organism evidence="2">
    <name type="scientific">Arundo donax</name>
    <name type="common">Giant reed</name>
    <name type="synonym">Donax arundinaceus</name>
    <dbReference type="NCBI Taxonomy" id="35708"/>
    <lineage>
        <taxon>Eukaryota</taxon>
        <taxon>Viridiplantae</taxon>
        <taxon>Streptophyta</taxon>
        <taxon>Embryophyta</taxon>
        <taxon>Tracheophyta</taxon>
        <taxon>Spermatophyta</taxon>
        <taxon>Magnoliopsida</taxon>
        <taxon>Liliopsida</taxon>
        <taxon>Poales</taxon>
        <taxon>Poaceae</taxon>
        <taxon>PACMAD clade</taxon>
        <taxon>Arundinoideae</taxon>
        <taxon>Arundineae</taxon>
        <taxon>Arundo</taxon>
    </lineage>
</organism>
<evidence type="ECO:0000256" key="1">
    <source>
        <dbReference type="SAM" id="SignalP"/>
    </source>
</evidence>
<accession>A0A0A9FQI4</accession>
<proteinExistence type="predicted"/>
<name>A0A0A9FQI4_ARUDO</name>
<protein>
    <submittedName>
        <fullName evidence="2">Uncharacterized protein</fullName>
    </submittedName>
</protein>
<feature type="signal peptide" evidence="1">
    <location>
        <begin position="1"/>
        <end position="19"/>
    </location>
</feature>
<reference evidence="2" key="2">
    <citation type="journal article" date="2015" name="Data Brief">
        <title>Shoot transcriptome of the giant reed, Arundo donax.</title>
        <authorList>
            <person name="Barrero R.A."/>
            <person name="Guerrero F.D."/>
            <person name="Moolhuijzen P."/>
            <person name="Goolsby J.A."/>
            <person name="Tidwell J."/>
            <person name="Bellgard S.E."/>
            <person name="Bellgard M.I."/>
        </authorList>
    </citation>
    <scope>NUCLEOTIDE SEQUENCE</scope>
    <source>
        <tissue evidence="2">Shoot tissue taken approximately 20 cm above the soil surface</tissue>
    </source>
</reference>
<feature type="chain" id="PRO_5002064769" evidence="1">
    <location>
        <begin position="20"/>
        <end position="34"/>
    </location>
</feature>
<dbReference type="AlphaFoldDB" id="A0A0A9FQI4"/>
<sequence>MRCPFALIVFTAVNLLCFSQDYASSNDASLLCKT</sequence>
<keyword evidence="1" id="KW-0732">Signal</keyword>
<dbReference type="EMBL" id="GBRH01185330">
    <property type="protein sequence ID" value="JAE12566.1"/>
    <property type="molecule type" value="Transcribed_RNA"/>
</dbReference>
<reference evidence="2" key="1">
    <citation type="submission" date="2014-09" db="EMBL/GenBank/DDBJ databases">
        <authorList>
            <person name="Magalhaes I.L.F."/>
            <person name="Oliveira U."/>
            <person name="Santos F.R."/>
            <person name="Vidigal T.H.D.A."/>
            <person name="Brescovit A.D."/>
            <person name="Santos A.J."/>
        </authorList>
    </citation>
    <scope>NUCLEOTIDE SEQUENCE</scope>
    <source>
        <tissue evidence="2">Shoot tissue taken approximately 20 cm above the soil surface</tissue>
    </source>
</reference>